<accession>I0YYE6</accession>
<dbReference type="KEGG" id="csl:COCSUDRAFT_62950"/>
<comment type="caution">
    <text evidence="1">The sequence shown here is derived from an EMBL/GenBank/DDBJ whole genome shotgun (WGS) entry which is preliminary data.</text>
</comment>
<dbReference type="RefSeq" id="XP_005647959.1">
    <property type="nucleotide sequence ID" value="XM_005647902.1"/>
</dbReference>
<evidence type="ECO:0000313" key="2">
    <source>
        <dbReference type="Proteomes" id="UP000007264"/>
    </source>
</evidence>
<dbReference type="OrthoDB" id="10296820at2759"/>
<organism evidence="1 2">
    <name type="scientific">Coccomyxa subellipsoidea (strain C-169)</name>
    <name type="common">Green microalga</name>
    <dbReference type="NCBI Taxonomy" id="574566"/>
    <lineage>
        <taxon>Eukaryota</taxon>
        <taxon>Viridiplantae</taxon>
        <taxon>Chlorophyta</taxon>
        <taxon>core chlorophytes</taxon>
        <taxon>Trebouxiophyceae</taxon>
        <taxon>Trebouxiophyceae incertae sedis</taxon>
        <taxon>Coccomyxaceae</taxon>
        <taxon>Coccomyxa</taxon>
        <taxon>Coccomyxa subellipsoidea</taxon>
    </lineage>
</organism>
<dbReference type="EMBL" id="AGSI01000007">
    <property type="protein sequence ID" value="EIE23415.1"/>
    <property type="molecule type" value="Genomic_DNA"/>
</dbReference>
<dbReference type="GeneID" id="17041407"/>
<protein>
    <submittedName>
        <fullName evidence="1">Uncharacterized protein</fullName>
    </submittedName>
</protein>
<dbReference type="AlphaFoldDB" id="I0YYE6"/>
<evidence type="ECO:0000313" key="1">
    <source>
        <dbReference type="EMBL" id="EIE23415.1"/>
    </source>
</evidence>
<gene>
    <name evidence="1" type="ORF">COCSUDRAFT_62950</name>
</gene>
<reference evidence="1 2" key="1">
    <citation type="journal article" date="2012" name="Genome Biol.">
        <title>The genome of the polar eukaryotic microalga coccomyxa subellipsoidea reveals traits of cold adaptation.</title>
        <authorList>
            <person name="Blanc G."/>
            <person name="Agarkova I."/>
            <person name="Grimwood J."/>
            <person name="Kuo A."/>
            <person name="Brueggeman A."/>
            <person name="Dunigan D."/>
            <person name="Gurnon J."/>
            <person name="Ladunga I."/>
            <person name="Lindquist E."/>
            <person name="Lucas S."/>
            <person name="Pangilinan J."/>
            <person name="Proschold T."/>
            <person name="Salamov A."/>
            <person name="Schmutz J."/>
            <person name="Weeks D."/>
            <person name="Yamada T."/>
            <person name="Claverie J.M."/>
            <person name="Grigoriev I."/>
            <person name="Van Etten J."/>
            <person name="Lomsadze A."/>
            <person name="Borodovsky M."/>
        </authorList>
    </citation>
    <scope>NUCLEOTIDE SEQUENCE [LARGE SCALE GENOMIC DNA]</scope>
    <source>
        <strain evidence="1 2">C-169</strain>
    </source>
</reference>
<dbReference type="Proteomes" id="UP000007264">
    <property type="component" value="Unassembled WGS sequence"/>
</dbReference>
<name>I0YYE6_COCSC</name>
<sequence length="114" mass="13752">MSLSRIVSPLASKIRYDIENLFHHQYVHHPVYFRDTNLKPGGSLYADKERADEMLYFTKESARLLDNILRKWNAERDWIEYQEWLGLHKLRIIVRKWDLTKSEREALKTWGAAY</sequence>
<proteinExistence type="predicted"/>
<keyword evidence="2" id="KW-1185">Reference proteome</keyword>